<dbReference type="RefSeq" id="WP_007635087.1">
    <property type="nucleotide sequence ID" value="NC_020514.1"/>
</dbReference>
<dbReference type="Pfam" id="PF07866">
    <property type="entry name" value="DUF1653"/>
    <property type="match status" value="1"/>
</dbReference>
<keyword evidence="3" id="KW-1185">Reference proteome</keyword>
<dbReference type="PATRIC" id="fig|1129794.4.peg.450"/>
<name>K7AKP4_9ALTE</name>
<dbReference type="OrthoDB" id="371169at2"/>
<gene>
    <name evidence="2" type="ORF">C427_0456</name>
</gene>
<dbReference type="EMBL" id="CP003837">
    <property type="protein sequence ID" value="AGH42566.1"/>
    <property type="molecule type" value="Genomic_DNA"/>
</dbReference>
<dbReference type="AlphaFoldDB" id="K7AKP4"/>
<feature type="domain" description="DUF1653" evidence="1">
    <location>
        <begin position="6"/>
        <end position="66"/>
    </location>
</feature>
<dbReference type="Gene3D" id="2.30.30.320">
    <property type="entry name" value="DUF1653-like domain"/>
    <property type="match status" value="1"/>
</dbReference>
<protein>
    <recommendedName>
        <fullName evidence="1">DUF1653 domain-containing protein</fullName>
    </recommendedName>
</protein>
<evidence type="ECO:0000259" key="1">
    <source>
        <dbReference type="Pfam" id="PF07866"/>
    </source>
</evidence>
<dbReference type="STRING" id="1129794.C427_0456"/>
<dbReference type="eggNOG" id="COG4728">
    <property type="taxonomic scope" value="Bacteria"/>
</dbReference>
<organism evidence="2 3">
    <name type="scientific">Paraglaciecola psychrophila 170</name>
    <dbReference type="NCBI Taxonomy" id="1129794"/>
    <lineage>
        <taxon>Bacteria</taxon>
        <taxon>Pseudomonadati</taxon>
        <taxon>Pseudomonadota</taxon>
        <taxon>Gammaproteobacteria</taxon>
        <taxon>Alteromonadales</taxon>
        <taxon>Alteromonadaceae</taxon>
        <taxon>Paraglaciecola</taxon>
    </lineage>
</organism>
<proteinExistence type="predicted"/>
<dbReference type="Proteomes" id="UP000011864">
    <property type="component" value="Chromosome"/>
</dbReference>
<reference evidence="2 3" key="1">
    <citation type="journal article" date="2013" name="Genome Announc.">
        <title>Complete Genome Sequence of Glaciecola psychrophila Strain 170T.</title>
        <authorList>
            <person name="Yin J."/>
            <person name="Chen J."/>
            <person name="Liu G."/>
            <person name="Yu Y."/>
            <person name="Song L."/>
            <person name="Wang X."/>
            <person name="Qu X."/>
        </authorList>
    </citation>
    <scope>NUCLEOTIDE SEQUENCE [LARGE SCALE GENOMIC DNA]</scope>
    <source>
        <strain evidence="2 3">170</strain>
    </source>
</reference>
<evidence type="ECO:0000313" key="3">
    <source>
        <dbReference type="Proteomes" id="UP000011864"/>
    </source>
</evidence>
<dbReference type="HOGENOM" id="CLU_097488_4_1_6"/>
<accession>K7AKP4</accession>
<sequence length="69" mass="8138">MSLEIGRYRHYKGNEYEVIGVAKHSEDETELVVYRPLYGERALWVRPLSMFIETVKVNGETIPRFMYIG</sequence>
<evidence type="ECO:0000313" key="2">
    <source>
        <dbReference type="EMBL" id="AGH42566.1"/>
    </source>
</evidence>
<dbReference type="InterPro" id="IPR037135">
    <property type="entry name" value="DUF1653-like_dom_sf"/>
</dbReference>
<dbReference type="InterPro" id="IPR023387">
    <property type="entry name" value="DUF1653-like_dom"/>
</dbReference>
<dbReference type="KEGG" id="gps:C427_0456"/>